<keyword evidence="3 7" id="KW-1133">Transmembrane helix</keyword>
<evidence type="ECO:0000256" key="2">
    <source>
        <dbReference type="ARBA" id="ARBA00022692"/>
    </source>
</evidence>
<evidence type="ECO:0000256" key="5">
    <source>
        <dbReference type="ARBA" id="ARBA00038359"/>
    </source>
</evidence>
<keyword evidence="4 7" id="KW-0472">Membrane</keyword>
<feature type="compositionally biased region" description="Low complexity" evidence="6">
    <location>
        <begin position="79"/>
        <end position="99"/>
    </location>
</feature>
<dbReference type="Proteomes" id="UP000176998">
    <property type="component" value="Unassembled WGS sequence"/>
</dbReference>
<feature type="transmembrane region" description="Helical" evidence="7">
    <location>
        <begin position="315"/>
        <end position="341"/>
    </location>
</feature>
<feature type="region of interest" description="Disordered" evidence="6">
    <location>
        <begin position="1"/>
        <end position="50"/>
    </location>
</feature>
<gene>
    <name evidence="9" type="ORF">CORC01_14500</name>
</gene>
<dbReference type="RefSeq" id="XP_022467386.1">
    <property type="nucleotide sequence ID" value="XM_022626106.1"/>
</dbReference>
<dbReference type="PANTHER" id="PTHR33048:SF131">
    <property type="entry name" value="INTEGRAL MEMBRANE PROTEIN"/>
    <property type="match status" value="1"/>
</dbReference>
<dbReference type="EMBL" id="MJBS01000317">
    <property type="protein sequence ID" value="OHE90208.1"/>
    <property type="molecule type" value="Genomic_DNA"/>
</dbReference>
<dbReference type="STRING" id="1209926.A0A1G4AM10"/>
<evidence type="ECO:0000259" key="8">
    <source>
        <dbReference type="Pfam" id="PF20684"/>
    </source>
</evidence>
<proteinExistence type="inferred from homology"/>
<comment type="subcellular location">
    <subcellularLocation>
        <location evidence="1">Membrane</location>
        <topology evidence="1">Multi-pass membrane protein</topology>
    </subcellularLocation>
</comment>
<reference evidence="9 10" key="1">
    <citation type="submission" date="2016-09" db="EMBL/GenBank/DDBJ databases">
        <authorList>
            <person name="Capua I."/>
            <person name="De Benedictis P."/>
            <person name="Joannis T."/>
            <person name="Lombin L.H."/>
            <person name="Cattoli G."/>
        </authorList>
    </citation>
    <scope>NUCLEOTIDE SEQUENCE [LARGE SCALE GENOMIC DNA]</scope>
    <source>
        <strain evidence="9 10">IMI 309357</strain>
    </source>
</reference>
<dbReference type="GeneID" id="34567616"/>
<feature type="transmembrane region" description="Helical" evidence="7">
    <location>
        <begin position="361"/>
        <end position="380"/>
    </location>
</feature>
<dbReference type="InterPro" id="IPR049326">
    <property type="entry name" value="Rhodopsin_dom_fungi"/>
</dbReference>
<accession>A0A1G4AM10</accession>
<sequence length="540" mass="59183">MAHTESKSTTLSLSQVARYRASRHGAHRAAKLAAKERRRDMGKSSAKCPPAANVSSYRTLPVYFIEYLPQQLGLQPQDASSASVETSVTPPPSSASASSRFPIGLSCAMSRRSSALAVLALQLAVAAAKATSAVEILSQVPSCASECISSTFMTSACDPEDVTTCICLNIATQSELSTSAAAVEGVLCEAYPKASRRTEVRQTLIISCSLVLFIVTLRLFTSRRYAGGLWRDDYMTILAAALLIALAAVYLHITSIGFGMHYWTIPVGNGVVIRKMLYVGNLIYIVLQAAVKLSIVLFLGRIFPSETFRRIAQGIQIILLLHGTLFTIPFATQCVPVQSIWDRTITDRRCLNLQAVGYSSGGLAMAEDVAILLLPIPYVWRLKISLQRRLAVIALFSVGSFACVTSAVRVRYLVEYSTTFDETWDHVDIVVWSFIEQSTAMLCASLPSLRLLLVSVWCRRRSASSESSFSKDSPKHRWTRSVDRLRRHRTQIRRDSGPGPQHTGDGVLVTTTVEVDRQSYVAPDVPPFPPPAYSGRSNYT</sequence>
<dbReference type="OrthoDB" id="5342292at2759"/>
<evidence type="ECO:0000313" key="10">
    <source>
        <dbReference type="Proteomes" id="UP000176998"/>
    </source>
</evidence>
<feature type="region of interest" description="Disordered" evidence="6">
    <location>
        <begin position="78"/>
        <end position="99"/>
    </location>
</feature>
<dbReference type="Pfam" id="PF20684">
    <property type="entry name" value="Fung_rhodopsin"/>
    <property type="match status" value="1"/>
</dbReference>
<evidence type="ECO:0000256" key="1">
    <source>
        <dbReference type="ARBA" id="ARBA00004141"/>
    </source>
</evidence>
<feature type="transmembrane region" description="Helical" evidence="7">
    <location>
        <begin position="233"/>
        <end position="253"/>
    </location>
</feature>
<comment type="caution">
    <text evidence="9">The sequence shown here is derived from an EMBL/GenBank/DDBJ whole genome shotgun (WGS) entry which is preliminary data.</text>
</comment>
<evidence type="ECO:0000313" key="9">
    <source>
        <dbReference type="EMBL" id="OHE90208.1"/>
    </source>
</evidence>
<organism evidence="9 10">
    <name type="scientific">Colletotrichum orchidophilum</name>
    <dbReference type="NCBI Taxonomy" id="1209926"/>
    <lineage>
        <taxon>Eukaryota</taxon>
        <taxon>Fungi</taxon>
        <taxon>Dikarya</taxon>
        <taxon>Ascomycota</taxon>
        <taxon>Pezizomycotina</taxon>
        <taxon>Sordariomycetes</taxon>
        <taxon>Hypocreomycetidae</taxon>
        <taxon>Glomerellales</taxon>
        <taxon>Glomerellaceae</taxon>
        <taxon>Colletotrichum</taxon>
    </lineage>
</organism>
<feature type="compositionally biased region" description="Basic residues" evidence="6">
    <location>
        <begin position="20"/>
        <end position="30"/>
    </location>
</feature>
<feature type="transmembrane region" description="Helical" evidence="7">
    <location>
        <begin position="392"/>
        <end position="414"/>
    </location>
</feature>
<keyword evidence="10" id="KW-1185">Reference proteome</keyword>
<feature type="compositionally biased region" description="Basic and acidic residues" evidence="6">
    <location>
        <begin position="33"/>
        <end position="42"/>
    </location>
</feature>
<feature type="region of interest" description="Disordered" evidence="6">
    <location>
        <begin position="519"/>
        <end position="540"/>
    </location>
</feature>
<dbReference type="AlphaFoldDB" id="A0A1G4AM10"/>
<dbReference type="GO" id="GO:0016020">
    <property type="term" value="C:membrane"/>
    <property type="evidence" value="ECO:0007669"/>
    <property type="project" value="UniProtKB-SubCell"/>
</dbReference>
<comment type="similarity">
    <text evidence="5">Belongs to the SAT4 family.</text>
</comment>
<feature type="transmembrane region" description="Helical" evidence="7">
    <location>
        <begin position="282"/>
        <end position="303"/>
    </location>
</feature>
<evidence type="ECO:0000256" key="6">
    <source>
        <dbReference type="SAM" id="MobiDB-lite"/>
    </source>
</evidence>
<dbReference type="InterPro" id="IPR052337">
    <property type="entry name" value="SAT4-like"/>
</dbReference>
<protein>
    <submittedName>
        <fullName evidence="9">Integral membrane protein</fullName>
    </submittedName>
</protein>
<feature type="transmembrane region" description="Helical" evidence="7">
    <location>
        <begin position="203"/>
        <end position="221"/>
    </location>
</feature>
<keyword evidence="2 7" id="KW-0812">Transmembrane</keyword>
<feature type="domain" description="Rhodopsin" evidence="8">
    <location>
        <begin position="217"/>
        <end position="453"/>
    </location>
</feature>
<name>A0A1G4AM10_9PEZI</name>
<evidence type="ECO:0000256" key="7">
    <source>
        <dbReference type="SAM" id="Phobius"/>
    </source>
</evidence>
<evidence type="ECO:0000256" key="4">
    <source>
        <dbReference type="ARBA" id="ARBA00023136"/>
    </source>
</evidence>
<dbReference type="PANTHER" id="PTHR33048">
    <property type="entry name" value="PTH11-LIKE INTEGRAL MEMBRANE PROTEIN (AFU_ORTHOLOGUE AFUA_5G11245)"/>
    <property type="match status" value="1"/>
</dbReference>
<evidence type="ECO:0000256" key="3">
    <source>
        <dbReference type="ARBA" id="ARBA00022989"/>
    </source>
</evidence>